<gene>
    <name evidence="1" type="ORF">TRAPUB_5732</name>
</gene>
<dbReference type="AlphaFoldDB" id="A0A1M2V7U1"/>
<accession>A0A1M2V7U1</accession>
<organism evidence="1 2">
    <name type="scientific">Trametes pubescens</name>
    <name type="common">White-rot fungus</name>
    <dbReference type="NCBI Taxonomy" id="154538"/>
    <lineage>
        <taxon>Eukaryota</taxon>
        <taxon>Fungi</taxon>
        <taxon>Dikarya</taxon>
        <taxon>Basidiomycota</taxon>
        <taxon>Agaricomycotina</taxon>
        <taxon>Agaricomycetes</taxon>
        <taxon>Polyporales</taxon>
        <taxon>Polyporaceae</taxon>
        <taxon>Trametes</taxon>
    </lineage>
</organism>
<keyword evidence="2" id="KW-1185">Reference proteome</keyword>
<evidence type="ECO:0000313" key="2">
    <source>
        <dbReference type="Proteomes" id="UP000184267"/>
    </source>
</evidence>
<sequence>MSLGATRSAGALTYASSPFFAWTSARVAFDASASLLLGGSSAVSEWVFKPLGKSTVTGNETGTYHEIVERQDENGETARKKRHLSDIPCLENRVRSWQAPITPLVVRARLEALHHALGQGATRVEPVLRASESVGQNERG</sequence>
<protein>
    <submittedName>
        <fullName evidence="1">Uncharacterized protein</fullName>
    </submittedName>
</protein>
<dbReference type="EMBL" id="MNAD01001603">
    <property type="protein sequence ID" value="OJT03607.1"/>
    <property type="molecule type" value="Genomic_DNA"/>
</dbReference>
<name>A0A1M2V7U1_TRAPU</name>
<evidence type="ECO:0000313" key="1">
    <source>
        <dbReference type="EMBL" id="OJT03607.1"/>
    </source>
</evidence>
<reference evidence="1 2" key="1">
    <citation type="submission" date="2016-10" db="EMBL/GenBank/DDBJ databases">
        <title>Genome sequence of the basidiomycete white-rot fungus Trametes pubescens.</title>
        <authorList>
            <person name="Makela M.R."/>
            <person name="Granchi Z."/>
            <person name="Peng M."/>
            <person name="De Vries R.P."/>
            <person name="Grigoriev I."/>
            <person name="Riley R."/>
            <person name="Hilden K."/>
        </authorList>
    </citation>
    <scope>NUCLEOTIDE SEQUENCE [LARGE SCALE GENOMIC DNA]</scope>
    <source>
        <strain evidence="1 2">FBCC735</strain>
    </source>
</reference>
<comment type="caution">
    <text evidence="1">The sequence shown here is derived from an EMBL/GenBank/DDBJ whole genome shotgun (WGS) entry which is preliminary data.</text>
</comment>
<proteinExistence type="predicted"/>
<dbReference type="Proteomes" id="UP000184267">
    <property type="component" value="Unassembled WGS sequence"/>
</dbReference>